<organism evidence="1 2">
    <name type="scientific">Prorocentrum cordatum</name>
    <dbReference type="NCBI Taxonomy" id="2364126"/>
    <lineage>
        <taxon>Eukaryota</taxon>
        <taxon>Sar</taxon>
        <taxon>Alveolata</taxon>
        <taxon>Dinophyceae</taxon>
        <taxon>Prorocentrales</taxon>
        <taxon>Prorocentraceae</taxon>
        <taxon>Prorocentrum</taxon>
    </lineage>
</organism>
<reference evidence="1" key="1">
    <citation type="submission" date="2023-10" db="EMBL/GenBank/DDBJ databases">
        <authorList>
            <person name="Chen Y."/>
            <person name="Shah S."/>
            <person name="Dougan E. K."/>
            <person name="Thang M."/>
            <person name="Chan C."/>
        </authorList>
    </citation>
    <scope>NUCLEOTIDE SEQUENCE [LARGE SCALE GENOMIC DNA]</scope>
</reference>
<dbReference type="EMBL" id="CAUYUJ010007491">
    <property type="protein sequence ID" value="CAK0820952.1"/>
    <property type="molecule type" value="Genomic_DNA"/>
</dbReference>
<sequence length="481" mass="51774">MGRTVLTSEIVPLGRYLRGAGSSPDATLASASAAPGIQCRSAGGGGGAPSAPRVVLLREHRLEDEKEPRLVDSARRWASKGGLNSVFGQAESRGGEANESSSGVAVLSPLPLLDGFAALQDALPRGRCQVGVVNTGLGVPLHCISIYLTTKVGLAEPNLSHLERLLVQEWARLVHGVVVAPDSPTFGEKVLDFFVVSRVLGNFVRNVDVVEVTAIRAHAPVRLRLHGLHAEAKVRRAVLPVAYPIVLPPPTRAAPQEVGDGAWPWEAGGLPGDLHVATQAWFKRAEEYLSCLHGCGGRREGRCLGLREQRVPFATEWQSQLKARTSAEYRCLAGLLAASQRAASLQAVMRSKGWLRYSALNQQLQVITAFAVEGGWWPQSGVLANMSVDKLLKVLGSDSASASPYLLQASAYVRTAQVRPAVIETLDDDSGLVLPLGGDAAMEFLMRQWEPLWVNPDRADEVHPREWTGRESHASSLPRLQ</sequence>
<proteinExistence type="predicted"/>
<gene>
    <name evidence="1" type="ORF">PCOR1329_LOCUS22427</name>
</gene>
<accession>A0ABN9RVA4</accession>
<keyword evidence="2" id="KW-1185">Reference proteome</keyword>
<dbReference type="Proteomes" id="UP001189429">
    <property type="component" value="Unassembled WGS sequence"/>
</dbReference>
<name>A0ABN9RVA4_9DINO</name>
<protein>
    <submittedName>
        <fullName evidence="1">Uncharacterized protein</fullName>
    </submittedName>
</protein>
<feature type="non-terminal residue" evidence="1">
    <location>
        <position position="481"/>
    </location>
</feature>
<comment type="caution">
    <text evidence="1">The sequence shown here is derived from an EMBL/GenBank/DDBJ whole genome shotgun (WGS) entry which is preliminary data.</text>
</comment>
<evidence type="ECO:0000313" key="1">
    <source>
        <dbReference type="EMBL" id="CAK0820952.1"/>
    </source>
</evidence>
<evidence type="ECO:0000313" key="2">
    <source>
        <dbReference type="Proteomes" id="UP001189429"/>
    </source>
</evidence>